<proteinExistence type="predicted"/>
<dbReference type="AlphaFoldDB" id="A0AAE1U4G7"/>
<dbReference type="SUPFAM" id="SSF56672">
    <property type="entry name" value="DNA/RNA polymerases"/>
    <property type="match status" value="1"/>
</dbReference>
<dbReference type="GO" id="GO:0071897">
    <property type="term" value="P:DNA biosynthetic process"/>
    <property type="evidence" value="ECO:0007669"/>
    <property type="project" value="UniProtKB-ARBA"/>
</dbReference>
<protein>
    <recommendedName>
        <fullName evidence="1">Reverse transcriptase domain-containing protein</fullName>
    </recommendedName>
</protein>
<dbReference type="Proteomes" id="UP001292094">
    <property type="component" value="Unassembled WGS sequence"/>
</dbReference>
<name>A0AAE1U4G7_9EUCA</name>
<dbReference type="PANTHER" id="PTHR47027:SF20">
    <property type="entry name" value="REVERSE TRANSCRIPTASE-LIKE PROTEIN WITH RNA-DIRECTED DNA POLYMERASE DOMAIN"/>
    <property type="match status" value="1"/>
</dbReference>
<dbReference type="InterPro" id="IPR000477">
    <property type="entry name" value="RT_dom"/>
</dbReference>
<comment type="caution">
    <text evidence="2">The sequence shown here is derived from an EMBL/GenBank/DDBJ whole genome shotgun (WGS) entry which is preliminary data.</text>
</comment>
<feature type="domain" description="Reverse transcriptase" evidence="1">
    <location>
        <begin position="46"/>
        <end position="213"/>
    </location>
</feature>
<reference evidence="2" key="1">
    <citation type="submission" date="2023-11" db="EMBL/GenBank/DDBJ databases">
        <title>Genome assemblies of two species of porcelain crab, Petrolisthes cinctipes and Petrolisthes manimaculis (Anomura: Porcellanidae).</title>
        <authorList>
            <person name="Angst P."/>
        </authorList>
    </citation>
    <scope>NUCLEOTIDE SEQUENCE</scope>
    <source>
        <strain evidence="2">PB745_02</strain>
        <tissue evidence="2">Gill</tissue>
    </source>
</reference>
<keyword evidence="3" id="KW-1185">Reference proteome</keyword>
<dbReference type="Pfam" id="PF00078">
    <property type="entry name" value="RVT_1"/>
    <property type="match status" value="1"/>
</dbReference>
<dbReference type="EMBL" id="JAWZYT010001752">
    <property type="protein sequence ID" value="KAK4309452.1"/>
    <property type="molecule type" value="Genomic_DNA"/>
</dbReference>
<evidence type="ECO:0000313" key="2">
    <source>
        <dbReference type="EMBL" id="KAK4309452.1"/>
    </source>
</evidence>
<sequence length="261" mass="29452">MENKWWLRIAAELHGFADSRDLQNFYRSLKQLDAIPDRLKLCEMNVDPTMEGVKNATHSLNNNKSPGVDGIPDLKKAFDMVNQEMLWCVMRKSGCPDKFTAVTRAFYDGMRASLVVGGEETATIDVELGVKQGCVIAPILFNIYLAAATFFSHARIPPGHNVSLTYQLDGSLFHLRRLHAQTKNLCDKVLKLQYSDDCVLITHSPEDLQEALVIKLINTNNTEIFVLLVDCSIDEEVNRRINKASATFGRIRDRVIQNNNI</sequence>
<dbReference type="InterPro" id="IPR043502">
    <property type="entry name" value="DNA/RNA_pol_sf"/>
</dbReference>
<evidence type="ECO:0000259" key="1">
    <source>
        <dbReference type="Pfam" id="PF00078"/>
    </source>
</evidence>
<gene>
    <name evidence="2" type="ORF">Pmani_018949</name>
</gene>
<dbReference type="PANTHER" id="PTHR47027">
    <property type="entry name" value="REVERSE TRANSCRIPTASE DOMAIN-CONTAINING PROTEIN"/>
    <property type="match status" value="1"/>
</dbReference>
<evidence type="ECO:0000313" key="3">
    <source>
        <dbReference type="Proteomes" id="UP001292094"/>
    </source>
</evidence>
<accession>A0AAE1U4G7</accession>
<organism evidence="2 3">
    <name type="scientific">Petrolisthes manimaculis</name>
    <dbReference type="NCBI Taxonomy" id="1843537"/>
    <lineage>
        <taxon>Eukaryota</taxon>
        <taxon>Metazoa</taxon>
        <taxon>Ecdysozoa</taxon>
        <taxon>Arthropoda</taxon>
        <taxon>Crustacea</taxon>
        <taxon>Multicrustacea</taxon>
        <taxon>Malacostraca</taxon>
        <taxon>Eumalacostraca</taxon>
        <taxon>Eucarida</taxon>
        <taxon>Decapoda</taxon>
        <taxon>Pleocyemata</taxon>
        <taxon>Anomura</taxon>
        <taxon>Galatheoidea</taxon>
        <taxon>Porcellanidae</taxon>
        <taxon>Petrolisthes</taxon>
    </lineage>
</organism>